<dbReference type="Gene3D" id="1.10.3090.10">
    <property type="entry name" value="cca-adding enzyme, domain 2"/>
    <property type="match status" value="1"/>
</dbReference>
<keyword evidence="8" id="KW-1185">Reference proteome</keyword>
<feature type="domain" description="tRNA nucleotidyltransferase/poly(A) polymerase RNA and SrmB- binding" evidence="6">
    <location>
        <begin position="148"/>
        <end position="208"/>
    </location>
</feature>
<feature type="domain" description="Poly A polymerase head" evidence="5">
    <location>
        <begin position="2"/>
        <end position="120"/>
    </location>
</feature>
<dbReference type="Pfam" id="PF01743">
    <property type="entry name" value="PolyA_pol"/>
    <property type="match status" value="1"/>
</dbReference>
<dbReference type="InterPro" id="IPR043519">
    <property type="entry name" value="NT_sf"/>
</dbReference>
<dbReference type="EMBL" id="ABEU02000014">
    <property type="status" value="NOT_ANNOTATED_CDS"/>
    <property type="molecule type" value="Genomic_DNA"/>
</dbReference>
<dbReference type="InterPro" id="IPR002646">
    <property type="entry name" value="PolA_pol_head_dom"/>
</dbReference>
<evidence type="ECO:0000313" key="7">
    <source>
        <dbReference type="EnsemblPlants" id="Pp3c14_11850V3.3"/>
    </source>
</evidence>
<dbReference type="Gene3D" id="3.30.460.10">
    <property type="entry name" value="Beta Polymerase, domain 2"/>
    <property type="match status" value="1"/>
</dbReference>
<keyword evidence="4" id="KW-0694">RNA-binding</keyword>
<dbReference type="GO" id="GO:0000166">
    <property type="term" value="F:nucleotide binding"/>
    <property type="evidence" value="ECO:0007669"/>
    <property type="project" value="UniProtKB-KW"/>
</dbReference>
<protein>
    <recommendedName>
        <fullName evidence="9">Poly A polymerase head domain-containing protein</fullName>
    </recommendedName>
</protein>
<evidence type="ECO:0000256" key="2">
    <source>
        <dbReference type="ARBA" id="ARBA00022679"/>
    </source>
</evidence>
<dbReference type="AlphaFoldDB" id="A0A7I4AMJ4"/>
<evidence type="ECO:0000259" key="5">
    <source>
        <dbReference type="Pfam" id="PF01743"/>
    </source>
</evidence>
<evidence type="ECO:0008006" key="9">
    <source>
        <dbReference type="Google" id="ProtNLM"/>
    </source>
</evidence>
<dbReference type="SUPFAM" id="SSF81891">
    <property type="entry name" value="Poly A polymerase C-terminal region-like"/>
    <property type="match status" value="1"/>
</dbReference>
<proteinExistence type="inferred from homology"/>
<keyword evidence="3" id="KW-0547">Nucleotide-binding</keyword>
<dbReference type="Pfam" id="PF12627">
    <property type="entry name" value="PolyA_pol_RNAbd"/>
    <property type="match status" value="1"/>
</dbReference>
<sequence length="430" mass="48227">MLVKQVPKDFDILTTAEPKQVKAAFSGRCIIVGRRFPVCHVTSLNTVVEVSSFSTNSGNIKRITYEPVVGTEGWSEDDFSRWDNSLRRDFTVNGIMYDPFKCIIYDYVGGLRDLRRCKIRTVIPALESFEEDSARILRAIRIAARLEFSFATSTANAIRQLKSSILTLNKTRLQLEVNTMMAYGSSERSVRLLWRYGVLEYLLPFQARYFSNTNLKRQARRSDILLKLLANLDKVTAPNRPCHGGLWVAILAFHLALVERPWSLTVGPTVALALSFGTGLEKAITQVQKLCDAVDKNGKHLWNDQFRSCVKEMDEVVILNDCQSFVDLCLNNVAQLHSAAATCKVMQELNISSPPSDWGVVSKPYFYKANHLFNRALTSNSDDFPDIVHDTYKGVLMNSSFSTNGGIEDLGNVFSHVVLSTLFPSVSSSL</sequence>
<comment type="similarity">
    <text evidence="1 4">Belongs to the tRNA nucleotidyltransferase/poly(A) polymerase family.</text>
</comment>
<dbReference type="PANTHER" id="PTHR43051:SF1">
    <property type="entry name" value="POLYNUCLEOTIDE ADENYLYLTRANSFERASE FAMILY PROTEIN"/>
    <property type="match status" value="1"/>
</dbReference>
<gene>
    <name evidence="7" type="primary">LOC112291347</name>
</gene>
<evidence type="ECO:0000256" key="3">
    <source>
        <dbReference type="ARBA" id="ARBA00022741"/>
    </source>
</evidence>
<dbReference type="GO" id="GO:0001680">
    <property type="term" value="P:tRNA 3'-terminal CCA addition"/>
    <property type="evidence" value="ECO:0007669"/>
    <property type="project" value="UniProtKB-ARBA"/>
</dbReference>
<evidence type="ECO:0000256" key="4">
    <source>
        <dbReference type="RuleBase" id="RU003953"/>
    </source>
</evidence>
<name>A0A7I4AMJ4_PHYPA</name>
<organism evidence="7 8">
    <name type="scientific">Physcomitrium patens</name>
    <name type="common">Spreading-leaved earth moss</name>
    <name type="synonym">Physcomitrella patens</name>
    <dbReference type="NCBI Taxonomy" id="3218"/>
    <lineage>
        <taxon>Eukaryota</taxon>
        <taxon>Viridiplantae</taxon>
        <taxon>Streptophyta</taxon>
        <taxon>Embryophyta</taxon>
        <taxon>Bryophyta</taxon>
        <taxon>Bryophytina</taxon>
        <taxon>Bryopsida</taxon>
        <taxon>Funariidae</taxon>
        <taxon>Funariales</taxon>
        <taxon>Funariaceae</taxon>
        <taxon>Physcomitrium</taxon>
    </lineage>
</organism>
<evidence type="ECO:0000256" key="1">
    <source>
        <dbReference type="ARBA" id="ARBA00007265"/>
    </source>
</evidence>
<dbReference type="GO" id="GO:0003723">
    <property type="term" value="F:RNA binding"/>
    <property type="evidence" value="ECO:0007669"/>
    <property type="project" value="UniProtKB-KW"/>
</dbReference>
<reference evidence="7 8" key="2">
    <citation type="journal article" date="2018" name="Plant J.">
        <title>The Physcomitrella patens chromosome-scale assembly reveals moss genome structure and evolution.</title>
        <authorList>
            <person name="Lang D."/>
            <person name="Ullrich K.K."/>
            <person name="Murat F."/>
            <person name="Fuchs J."/>
            <person name="Jenkins J."/>
            <person name="Haas F.B."/>
            <person name="Piednoel M."/>
            <person name="Gundlach H."/>
            <person name="Van Bel M."/>
            <person name="Meyberg R."/>
            <person name="Vives C."/>
            <person name="Morata J."/>
            <person name="Symeonidi A."/>
            <person name="Hiss M."/>
            <person name="Muchero W."/>
            <person name="Kamisugi Y."/>
            <person name="Saleh O."/>
            <person name="Blanc G."/>
            <person name="Decker E.L."/>
            <person name="van Gessel N."/>
            <person name="Grimwood J."/>
            <person name="Hayes R.D."/>
            <person name="Graham S.W."/>
            <person name="Gunter L.E."/>
            <person name="McDaniel S.F."/>
            <person name="Hoernstein S.N.W."/>
            <person name="Larsson A."/>
            <person name="Li F.W."/>
            <person name="Perroud P.F."/>
            <person name="Phillips J."/>
            <person name="Ranjan P."/>
            <person name="Rokshar D.S."/>
            <person name="Rothfels C.J."/>
            <person name="Schneider L."/>
            <person name="Shu S."/>
            <person name="Stevenson D.W."/>
            <person name="Thummler F."/>
            <person name="Tillich M."/>
            <person name="Villarreal Aguilar J.C."/>
            <person name="Widiez T."/>
            <person name="Wong G.K."/>
            <person name="Wymore A."/>
            <person name="Zhang Y."/>
            <person name="Zimmer A.D."/>
            <person name="Quatrano R.S."/>
            <person name="Mayer K.F.X."/>
            <person name="Goodstein D."/>
            <person name="Casacuberta J.M."/>
            <person name="Vandepoele K."/>
            <person name="Reski R."/>
            <person name="Cuming A.C."/>
            <person name="Tuskan G.A."/>
            <person name="Maumus F."/>
            <person name="Salse J."/>
            <person name="Schmutz J."/>
            <person name="Rensing S.A."/>
        </authorList>
    </citation>
    <scope>NUCLEOTIDE SEQUENCE [LARGE SCALE GENOMIC DNA]</scope>
    <source>
        <strain evidence="7 8">cv. Gransden 2004</strain>
    </source>
</reference>
<dbReference type="Proteomes" id="UP000006727">
    <property type="component" value="Chromosome 14"/>
</dbReference>
<dbReference type="InterPro" id="IPR032828">
    <property type="entry name" value="PolyA_RNA-bd"/>
</dbReference>
<dbReference type="GO" id="GO:0016779">
    <property type="term" value="F:nucleotidyltransferase activity"/>
    <property type="evidence" value="ECO:0007669"/>
    <property type="project" value="InterPro"/>
</dbReference>
<dbReference type="SUPFAM" id="SSF81301">
    <property type="entry name" value="Nucleotidyltransferase"/>
    <property type="match status" value="1"/>
</dbReference>
<dbReference type="InterPro" id="IPR052191">
    <property type="entry name" value="tRNA_ntf/polyA_polymerase_I"/>
</dbReference>
<evidence type="ECO:0000313" key="8">
    <source>
        <dbReference type="Proteomes" id="UP000006727"/>
    </source>
</evidence>
<accession>A0A7I4AMJ4</accession>
<dbReference type="EnsemblPlants" id="Pp3c14_11850V3.3">
    <property type="protein sequence ID" value="Pp3c14_11850V3.3"/>
    <property type="gene ID" value="Pp3c14_11850"/>
</dbReference>
<dbReference type="Gramene" id="Pp3c14_11850V3.3">
    <property type="protein sequence ID" value="Pp3c14_11850V3.3"/>
    <property type="gene ID" value="Pp3c14_11850"/>
</dbReference>
<keyword evidence="2 4" id="KW-0808">Transferase</keyword>
<evidence type="ECO:0000259" key="6">
    <source>
        <dbReference type="Pfam" id="PF12627"/>
    </source>
</evidence>
<reference evidence="7 8" key="1">
    <citation type="journal article" date="2008" name="Science">
        <title>The Physcomitrella genome reveals evolutionary insights into the conquest of land by plants.</title>
        <authorList>
            <person name="Rensing S."/>
            <person name="Lang D."/>
            <person name="Zimmer A."/>
            <person name="Terry A."/>
            <person name="Salamov A."/>
            <person name="Shapiro H."/>
            <person name="Nishiyama T."/>
            <person name="Perroud P.-F."/>
            <person name="Lindquist E."/>
            <person name="Kamisugi Y."/>
            <person name="Tanahashi T."/>
            <person name="Sakakibara K."/>
            <person name="Fujita T."/>
            <person name="Oishi K."/>
            <person name="Shin-I T."/>
            <person name="Kuroki Y."/>
            <person name="Toyoda A."/>
            <person name="Suzuki Y."/>
            <person name="Hashimoto A."/>
            <person name="Yamaguchi K."/>
            <person name="Sugano A."/>
            <person name="Kohara Y."/>
            <person name="Fujiyama A."/>
            <person name="Anterola A."/>
            <person name="Aoki S."/>
            <person name="Ashton N."/>
            <person name="Barbazuk W.B."/>
            <person name="Barker E."/>
            <person name="Bennetzen J."/>
            <person name="Bezanilla M."/>
            <person name="Blankenship R."/>
            <person name="Cho S.H."/>
            <person name="Dutcher S."/>
            <person name="Estelle M."/>
            <person name="Fawcett J.A."/>
            <person name="Gundlach H."/>
            <person name="Hanada K."/>
            <person name="Heyl A."/>
            <person name="Hicks K.A."/>
            <person name="Hugh J."/>
            <person name="Lohr M."/>
            <person name="Mayer K."/>
            <person name="Melkozernov A."/>
            <person name="Murata T."/>
            <person name="Nelson D."/>
            <person name="Pils B."/>
            <person name="Prigge M."/>
            <person name="Reiss B."/>
            <person name="Renner T."/>
            <person name="Rombauts S."/>
            <person name="Rushton P."/>
            <person name="Sanderfoot A."/>
            <person name="Schween G."/>
            <person name="Shiu S.-H."/>
            <person name="Stueber K."/>
            <person name="Theodoulou F.L."/>
            <person name="Tu H."/>
            <person name="Van de Peer Y."/>
            <person name="Verrier P.J."/>
            <person name="Waters E."/>
            <person name="Wood A."/>
            <person name="Yang L."/>
            <person name="Cove D."/>
            <person name="Cuming A."/>
            <person name="Hasebe M."/>
            <person name="Lucas S."/>
            <person name="Mishler D.B."/>
            <person name="Reski R."/>
            <person name="Grigoriev I."/>
            <person name="Quatrano R.S."/>
            <person name="Boore J.L."/>
        </authorList>
    </citation>
    <scope>NUCLEOTIDE SEQUENCE [LARGE SCALE GENOMIC DNA]</scope>
    <source>
        <strain evidence="7 8">cv. Gransden 2004</strain>
    </source>
</reference>
<reference evidence="7" key="3">
    <citation type="submission" date="2020-12" db="UniProtKB">
        <authorList>
            <consortium name="EnsemblPlants"/>
        </authorList>
    </citation>
    <scope>IDENTIFICATION</scope>
</reference>
<dbReference type="PANTHER" id="PTHR43051">
    <property type="entry name" value="POLYNUCLEOTIDE ADENYLYLTRANSFERASE FAMILY PROTEIN"/>
    <property type="match status" value="1"/>
</dbReference>